<dbReference type="Pfam" id="PF07098">
    <property type="entry name" value="DUF1360"/>
    <property type="match status" value="1"/>
</dbReference>
<evidence type="ECO:0000313" key="2">
    <source>
        <dbReference type="Proteomes" id="UP000265614"/>
    </source>
</evidence>
<dbReference type="AlphaFoldDB" id="A0A3A3YVB1"/>
<evidence type="ECO:0000313" key="1">
    <source>
        <dbReference type="EMBL" id="RJK93804.1"/>
    </source>
</evidence>
<dbReference type="InterPro" id="IPR010773">
    <property type="entry name" value="Mycophage_PG1_Gp7"/>
</dbReference>
<comment type="caution">
    <text evidence="1">The sequence shown here is derived from an EMBL/GenBank/DDBJ whole genome shotgun (WGS) entry which is preliminary data.</text>
</comment>
<accession>A0A3A3YVB1</accession>
<reference evidence="1 2" key="1">
    <citation type="submission" date="2018-09" db="EMBL/GenBank/DDBJ databases">
        <title>YIM 75000 draft genome.</title>
        <authorList>
            <person name="Tang S."/>
            <person name="Feng Y."/>
        </authorList>
    </citation>
    <scope>NUCLEOTIDE SEQUENCE [LARGE SCALE GENOMIC DNA]</scope>
    <source>
        <strain evidence="1 2">YIM 75000</strain>
    </source>
</reference>
<sequence>MSEARTEASTEASTATSALGARLRAAGEAYSPDEERPLRGYVGAMAAYAGLVAAVAAATRSRGLPERISPWDVLLLSVATHRLARTISKDAVASPLRAPFTRYRGAAAPSELAEEVRDDGPVRHAVGELLTCPFCLAQWVATGFTAGHLLAPRGTRAVAATLTAVAGADFLQYAYAKAQASAH</sequence>
<organism evidence="1 2">
    <name type="scientific">Vallicoccus soli</name>
    <dbReference type="NCBI Taxonomy" id="2339232"/>
    <lineage>
        <taxon>Bacteria</taxon>
        <taxon>Bacillati</taxon>
        <taxon>Actinomycetota</taxon>
        <taxon>Actinomycetes</taxon>
        <taxon>Motilibacterales</taxon>
        <taxon>Vallicoccaceae</taxon>
        <taxon>Vallicoccus</taxon>
    </lineage>
</organism>
<proteinExistence type="predicted"/>
<gene>
    <name evidence="1" type="ORF">D5H78_15910</name>
</gene>
<dbReference type="RefSeq" id="WP_119951475.1">
    <property type="nucleotide sequence ID" value="NZ_QZEZ01000008.1"/>
</dbReference>
<name>A0A3A3YVB1_9ACTN</name>
<protein>
    <submittedName>
        <fullName evidence="1">DUF1360 domain-containing protein</fullName>
    </submittedName>
</protein>
<dbReference type="Proteomes" id="UP000265614">
    <property type="component" value="Unassembled WGS sequence"/>
</dbReference>
<dbReference type="EMBL" id="QZEZ01000008">
    <property type="protein sequence ID" value="RJK93804.1"/>
    <property type="molecule type" value="Genomic_DNA"/>
</dbReference>
<keyword evidence="2" id="KW-1185">Reference proteome</keyword>
<dbReference type="OrthoDB" id="4722315at2"/>